<sequence>MASLSIGHSFLTIKSSSNHQETKSKNCPRFLVHLACQNHEPVEETSTPKTKKEEKGSRNLRLVSRLFTGVEKFGKGLKKNLSPQQKGDWKDLVLMSLSFAVYVYISEMIVCAYFSWMSMPKQSW</sequence>
<evidence type="ECO:0000313" key="2">
    <source>
        <dbReference type="Proteomes" id="UP001164539"/>
    </source>
</evidence>
<evidence type="ECO:0000313" key="1">
    <source>
        <dbReference type="EMBL" id="KAJ4711600.1"/>
    </source>
</evidence>
<protein>
    <submittedName>
        <fullName evidence="1">RNA/RNP complex-1-interacting phosphatase</fullName>
    </submittedName>
</protein>
<reference evidence="1 2" key="1">
    <citation type="journal article" date="2023" name="Science">
        <title>Complex scaffold remodeling in plant triterpene biosynthesis.</title>
        <authorList>
            <person name="De La Pena R."/>
            <person name="Hodgson H."/>
            <person name="Liu J.C."/>
            <person name="Stephenson M.J."/>
            <person name="Martin A.C."/>
            <person name="Owen C."/>
            <person name="Harkess A."/>
            <person name="Leebens-Mack J."/>
            <person name="Jimenez L.E."/>
            <person name="Osbourn A."/>
            <person name="Sattely E.S."/>
        </authorList>
    </citation>
    <scope>NUCLEOTIDE SEQUENCE [LARGE SCALE GENOMIC DNA]</scope>
    <source>
        <strain evidence="2">cv. JPN11</strain>
        <tissue evidence="1">Leaf</tissue>
    </source>
</reference>
<proteinExistence type="predicted"/>
<dbReference type="Proteomes" id="UP001164539">
    <property type="component" value="Chromosome 9"/>
</dbReference>
<name>A0ACC1XMR6_MELAZ</name>
<accession>A0ACC1XMR6</accession>
<gene>
    <name evidence="1" type="ORF">OWV82_017592</name>
</gene>
<dbReference type="EMBL" id="CM051402">
    <property type="protein sequence ID" value="KAJ4711600.1"/>
    <property type="molecule type" value="Genomic_DNA"/>
</dbReference>
<keyword evidence="2" id="KW-1185">Reference proteome</keyword>
<organism evidence="1 2">
    <name type="scientific">Melia azedarach</name>
    <name type="common">Chinaberry tree</name>
    <dbReference type="NCBI Taxonomy" id="155640"/>
    <lineage>
        <taxon>Eukaryota</taxon>
        <taxon>Viridiplantae</taxon>
        <taxon>Streptophyta</taxon>
        <taxon>Embryophyta</taxon>
        <taxon>Tracheophyta</taxon>
        <taxon>Spermatophyta</taxon>
        <taxon>Magnoliopsida</taxon>
        <taxon>eudicotyledons</taxon>
        <taxon>Gunneridae</taxon>
        <taxon>Pentapetalae</taxon>
        <taxon>rosids</taxon>
        <taxon>malvids</taxon>
        <taxon>Sapindales</taxon>
        <taxon>Meliaceae</taxon>
        <taxon>Melia</taxon>
    </lineage>
</organism>
<comment type="caution">
    <text evidence="1">The sequence shown here is derived from an EMBL/GenBank/DDBJ whole genome shotgun (WGS) entry which is preliminary data.</text>
</comment>